<evidence type="ECO:0000313" key="2">
    <source>
        <dbReference type="Proteomes" id="UP001273505"/>
    </source>
</evidence>
<organism evidence="1 2">
    <name type="scientific">Gilvimarinus gilvus</name>
    <dbReference type="NCBI Taxonomy" id="3058038"/>
    <lineage>
        <taxon>Bacteria</taxon>
        <taxon>Pseudomonadati</taxon>
        <taxon>Pseudomonadota</taxon>
        <taxon>Gammaproteobacteria</taxon>
        <taxon>Cellvibrionales</taxon>
        <taxon>Cellvibrionaceae</taxon>
        <taxon>Gilvimarinus</taxon>
    </lineage>
</organism>
<evidence type="ECO:0000313" key="1">
    <source>
        <dbReference type="EMBL" id="MDX6850285.1"/>
    </source>
</evidence>
<gene>
    <name evidence="1" type="ORF">SCD92_13000</name>
</gene>
<dbReference type="RefSeq" id="WP_302724300.1">
    <property type="nucleotide sequence ID" value="NZ_JAULRU010000783.1"/>
</dbReference>
<dbReference type="EMBL" id="JAXAFO010000022">
    <property type="protein sequence ID" value="MDX6850285.1"/>
    <property type="molecule type" value="Genomic_DNA"/>
</dbReference>
<dbReference type="Proteomes" id="UP001273505">
    <property type="component" value="Unassembled WGS sequence"/>
</dbReference>
<protein>
    <submittedName>
        <fullName evidence="1">Uncharacterized protein</fullName>
    </submittedName>
</protein>
<name>A0ABU4RZF8_9GAMM</name>
<reference evidence="1 2" key="1">
    <citation type="submission" date="2023-11" db="EMBL/GenBank/DDBJ databases">
        <title>Gilvimarinus fulvus sp. nov., isolated from the surface of Kelp.</title>
        <authorList>
            <person name="Sun Y.Y."/>
            <person name="Gong Y."/>
            <person name="Du Z.J."/>
        </authorList>
    </citation>
    <scope>NUCLEOTIDE SEQUENCE [LARGE SCALE GENOMIC DNA]</scope>
    <source>
        <strain evidence="1 2">SDUM040013</strain>
    </source>
</reference>
<keyword evidence="2" id="KW-1185">Reference proteome</keyword>
<comment type="caution">
    <text evidence="1">The sequence shown here is derived from an EMBL/GenBank/DDBJ whole genome shotgun (WGS) entry which is preliminary data.</text>
</comment>
<accession>A0ABU4RZF8</accession>
<sequence>MLGRSILEAECLEFIASRLALKDIAIRTKHKSIGLRKLLEESDILGVLMLLWQAAESFTESDLAIFAALLNTKSPAQVIVNKSIEIHEKYRSQLRSVKLFSRDWYYKGLS</sequence>
<proteinExistence type="predicted"/>